<accession>A0AA40KBL5</accession>
<dbReference type="PANTHER" id="PTHR37577:SF1">
    <property type="entry name" value="INTEGRAL MEMBRANE PROTEIN"/>
    <property type="match status" value="1"/>
</dbReference>
<reference evidence="2" key="1">
    <citation type="submission" date="2023-06" db="EMBL/GenBank/DDBJ databases">
        <title>Genome-scale phylogeny and comparative genomics of the fungal order Sordariales.</title>
        <authorList>
            <consortium name="Lawrence Berkeley National Laboratory"/>
            <person name="Hensen N."/>
            <person name="Bonometti L."/>
            <person name="Westerberg I."/>
            <person name="Brannstrom I.O."/>
            <person name="Guillou S."/>
            <person name="Cros-Aarteil S."/>
            <person name="Calhoun S."/>
            <person name="Haridas S."/>
            <person name="Kuo A."/>
            <person name="Mondo S."/>
            <person name="Pangilinan J."/>
            <person name="Riley R."/>
            <person name="LaButti K."/>
            <person name="Andreopoulos B."/>
            <person name="Lipzen A."/>
            <person name="Chen C."/>
            <person name="Yanf M."/>
            <person name="Daum C."/>
            <person name="Ng V."/>
            <person name="Clum A."/>
            <person name="Steindorff A."/>
            <person name="Ohm R."/>
            <person name="Martin F."/>
            <person name="Silar P."/>
            <person name="Natvig D."/>
            <person name="Lalanne C."/>
            <person name="Gautier V."/>
            <person name="Ament-velasquez S.L."/>
            <person name="Kruys A."/>
            <person name="Hutchinson M.I."/>
            <person name="Powell A.J."/>
            <person name="Barry K."/>
            <person name="Miller A.N."/>
            <person name="Grigoriev I.V."/>
            <person name="Debuchy R."/>
            <person name="Gladieux P."/>
            <person name="Thoren M.H."/>
            <person name="Johannesson H."/>
        </authorList>
    </citation>
    <scope>NUCLEOTIDE SEQUENCE</scope>
    <source>
        <strain evidence="2">SMH3187-1</strain>
    </source>
</reference>
<protein>
    <submittedName>
        <fullName evidence="2">Uncharacterized protein</fullName>
    </submittedName>
</protein>
<proteinExistence type="predicted"/>
<comment type="caution">
    <text evidence="2">The sequence shown here is derived from an EMBL/GenBank/DDBJ whole genome shotgun (WGS) entry which is preliminary data.</text>
</comment>
<feature type="transmembrane region" description="Helical" evidence="1">
    <location>
        <begin position="302"/>
        <end position="326"/>
    </location>
</feature>
<keyword evidence="1" id="KW-1133">Transmembrane helix</keyword>
<gene>
    <name evidence="2" type="ORF">B0T18DRAFT_2128</name>
</gene>
<dbReference type="InterPro" id="IPR053018">
    <property type="entry name" value="Elsinochrome_Biosynth-Asso"/>
</dbReference>
<name>A0AA40KBL5_9PEZI</name>
<dbReference type="AlphaFoldDB" id="A0AA40KBL5"/>
<dbReference type="Proteomes" id="UP001172155">
    <property type="component" value="Unassembled WGS sequence"/>
</dbReference>
<keyword evidence="1" id="KW-0472">Membrane</keyword>
<feature type="transmembrane region" description="Helical" evidence="1">
    <location>
        <begin position="225"/>
        <end position="242"/>
    </location>
</feature>
<feature type="transmembrane region" description="Helical" evidence="1">
    <location>
        <begin position="377"/>
        <end position="402"/>
    </location>
</feature>
<sequence>MSKCLNPGNANPDIAGLGIIIAFAVQGGISVVLATVLAWMTPRSSPAIRLLHDSFAPSMGVPRDASQLLLSPNTDVTEVVQLIGNLSGLLTSIIQKPLAGQWKRTMRALERGNYKEAIRSLAGQHDERDAVGPVFVSRFIKILAAQGPRLGLSRARRLAYLQGMPTKPGMTRESPADVEARIEIVNGILIAVSDVQLVSGISLLVAALVIHRSLSLYHFHINYDMTNFTAVSFTAAYSNIFLRGQRGNFRRTCAGMLFCALYLVFSAIFGRALGFWDWNGPGRCYDTRLLAMPSASHPSVDVIYLGVTCFFMFVSCSVPVYVLLFMTTGDVKEAEERAETVLILSFVQYPLHLYSVVALRVSNGGLLEGDSEDSWGFGQVVALVLLGAVLARCVYGVCAWFLRPGRHSGTGTSQLSVRMRRYSV</sequence>
<evidence type="ECO:0000313" key="3">
    <source>
        <dbReference type="Proteomes" id="UP001172155"/>
    </source>
</evidence>
<feature type="transmembrane region" description="Helical" evidence="1">
    <location>
        <begin position="254"/>
        <end position="273"/>
    </location>
</feature>
<organism evidence="2 3">
    <name type="scientific">Schizothecium vesticola</name>
    <dbReference type="NCBI Taxonomy" id="314040"/>
    <lineage>
        <taxon>Eukaryota</taxon>
        <taxon>Fungi</taxon>
        <taxon>Dikarya</taxon>
        <taxon>Ascomycota</taxon>
        <taxon>Pezizomycotina</taxon>
        <taxon>Sordariomycetes</taxon>
        <taxon>Sordariomycetidae</taxon>
        <taxon>Sordariales</taxon>
        <taxon>Schizotheciaceae</taxon>
        <taxon>Schizothecium</taxon>
    </lineage>
</organism>
<feature type="transmembrane region" description="Helical" evidence="1">
    <location>
        <begin position="15"/>
        <end position="40"/>
    </location>
</feature>
<keyword evidence="3" id="KW-1185">Reference proteome</keyword>
<feature type="transmembrane region" description="Helical" evidence="1">
    <location>
        <begin position="338"/>
        <end position="357"/>
    </location>
</feature>
<dbReference type="EMBL" id="JAUKUD010000001">
    <property type="protein sequence ID" value="KAK0752762.1"/>
    <property type="molecule type" value="Genomic_DNA"/>
</dbReference>
<keyword evidence="1" id="KW-0812">Transmembrane</keyword>
<evidence type="ECO:0000313" key="2">
    <source>
        <dbReference type="EMBL" id="KAK0752762.1"/>
    </source>
</evidence>
<dbReference type="PANTHER" id="PTHR37577">
    <property type="entry name" value="INTEGRAL MEMBRANE PROTEIN"/>
    <property type="match status" value="1"/>
</dbReference>
<evidence type="ECO:0000256" key="1">
    <source>
        <dbReference type="SAM" id="Phobius"/>
    </source>
</evidence>
<feature type="transmembrane region" description="Helical" evidence="1">
    <location>
        <begin position="188"/>
        <end position="210"/>
    </location>
</feature>